<dbReference type="PANTHER" id="PTHR48081:SF8">
    <property type="entry name" value="ALPHA_BETA HYDROLASE FOLD-3 DOMAIN-CONTAINING PROTEIN-RELATED"/>
    <property type="match status" value="1"/>
</dbReference>
<dbReference type="AlphaFoldDB" id="A0AA39Z047"/>
<dbReference type="GO" id="GO:0016787">
    <property type="term" value="F:hydrolase activity"/>
    <property type="evidence" value="ECO:0007669"/>
    <property type="project" value="UniProtKB-KW"/>
</dbReference>
<keyword evidence="4" id="KW-1185">Reference proteome</keyword>
<dbReference type="Pfam" id="PF07859">
    <property type="entry name" value="Abhydrolase_3"/>
    <property type="match status" value="1"/>
</dbReference>
<evidence type="ECO:0000313" key="4">
    <source>
        <dbReference type="Proteomes" id="UP001175001"/>
    </source>
</evidence>
<dbReference type="PANTHER" id="PTHR48081">
    <property type="entry name" value="AB HYDROLASE SUPERFAMILY PROTEIN C4A8.06C"/>
    <property type="match status" value="1"/>
</dbReference>
<dbReference type="EMBL" id="JAUJDW010000007">
    <property type="protein sequence ID" value="KAK0661713.1"/>
    <property type="molecule type" value="Genomic_DNA"/>
</dbReference>
<comment type="caution">
    <text evidence="3">The sequence shown here is derived from an EMBL/GenBank/DDBJ whole genome shotgun (WGS) entry which is preliminary data.</text>
</comment>
<sequence>MTAPNENLLPRPPYDPELYAGLPIFPDTPDMDSTALEDHRTELTLATTAVKEIILANPAIAHTERTIRGPRGPIEVSIFASKNAAAGGKNQPGIINFHGGGMTSGDRFLGMGTMAEYVVAFGAVVVSPEYRRAPEHPHPAPVEDCYATLQWVAANALDLGIDLKRLMVAGESAGGGLAAAVALMARDQGGPKLCAQLLVCPMLDDRNDSVSSRQYAQGDCWNRKRNAFGWKCLLGDKAGGEGVSYYAAPARATDLSGLPPTFIDVGSTEPFRDEDVAYASKLWECGVDAEIHVWPGGTHNFHAFVPTAAISIMANKTRTEWVRRVLERAA</sequence>
<dbReference type="Gene3D" id="3.40.50.1820">
    <property type="entry name" value="alpha/beta hydrolase"/>
    <property type="match status" value="1"/>
</dbReference>
<evidence type="ECO:0000259" key="2">
    <source>
        <dbReference type="Pfam" id="PF07859"/>
    </source>
</evidence>
<keyword evidence="1" id="KW-0378">Hydrolase</keyword>
<feature type="domain" description="Alpha/beta hydrolase fold-3" evidence="2">
    <location>
        <begin position="94"/>
        <end position="302"/>
    </location>
</feature>
<dbReference type="SUPFAM" id="SSF53474">
    <property type="entry name" value="alpha/beta-Hydrolases"/>
    <property type="match status" value="1"/>
</dbReference>
<dbReference type="InterPro" id="IPR050300">
    <property type="entry name" value="GDXG_lipolytic_enzyme"/>
</dbReference>
<proteinExistence type="predicted"/>
<dbReference type="Proteomes" id="UP001175001">
    <property type="component" value="Unassembled WGS sequence"/>
</dbReference>
<evidence type="ECO:0000256" key="1">
    <source>
        <dbReference type="ARBA" id="ARBA00022801"/>
    </source>
</evidence>
<gene>
    <name evidence="3" type="primary">nlhH_4</name>
    <name evidence="3" type="ORF">DIS24_g2441</name>
</gene>
<protein>
    <submittedName>
        <fullName evidence="3">Carboxylesterase NlhH</fullName>
    </submittedName>
</protein>
<dbReference type="InterPro" id="IPR029058">
    <property type="entry name" value="AB_hydrolase_fold"/>
</dbReference>
<evidence type="ECO:0000313" key="3">
    <source>
        <dbReference type="EMBL" id="KAK0661713.1"/>
    </source>
</evidence>
<accession>A0AA39Z047</accession>
<dbReference type="InterPro" id="IPR013094">
    <property type="entry name" value="AB_hydrolase_3"/>
</dbReference>
<reference evidence="3" key="1">
    <citation type="submission" date="2023-06" db="EMBL/GenBank/DDBJ databases">
        <title>Multi-omics analyses reveal the molecular pathogenesis toolkit of Lasiodiplodia hormozganensis, a cross-kingdom pathogen.</title>
        <authorList>
            <person name="Felix C."/>
            <person name="Meneses R."/>
            <person name="Goncalves M.F.M."/>
            <person name="Tilleman L."/>
            <person name="Duarte A.S."/>
            <person name="Jorrin-Novo J.V."/>
            <person name="Van De Peer Y."/>
            <person name="Deforce D."/>
            <person name="Van Nieuwerburgh F."/>
            <person name="Esteves A.C."/>
            <person name="Alves A."/>
        </authorList>
    </citation>
    <scope>NUCLEOTIDE SEQUENCE</scope>
    <source>
        <strain evidence="3">CBS 339.90</strain>
    </source>
</reference>
<organism evidence="3 4">
    <name type="scientific">Lasiodiplodia hormozganensis</name>
    <dbReference type="NCBI Taxonomy" id="869390"/>
    <lineage>
        <taxon>Eukaryota</taxon>
        <taxon>Fungi</taxon>
        <taxon>Dikarya</taxon>
        <taxon>Ascomycota</taxon>
        <taxon>Pezizomycotina</taxon>
        <taxon>Dothideomycetes</taxon>
        <taxon>Dothideomycetes incertae sedis</taxon>
        <taxon>Botryosphaeriales</taxon>
        <taxon>Botryosphaeriaceae</taxon>
        <taxon>Lasiodiplodia</taxon>
    </lineage>
</organism>
<name>A0AA39Z047_9PEZI</name>